<dbReference type="OrthoDB" id="6301933at2"/>
<evidence type="ECO:0000313" key="2">
    <source>
        <dbReference type="EMBL" id="KID56631.1"/>
    </source>
</evidence>
<proteinExistence type="predicted"/>
<evidence type="ECO:0000313" key="3">
    <source>
        <dbReference type="Proteomes" id="UP000031327"/>
    </source>
</evidence>
<dbReference type="Proteomes" id="UP000031327">
    <property type="component" value="Unassembled WGS sequence"/>
</dbReference>
<organism evidence="2 3">
    <name type="scientific">Pseudoalteromonas luteoviolacea</name>
    <dbReference type="NCBI Taxonomy" id="43657"/>
    <lineage>
        <taxon>Bacteria</taxon>
        <taxon>Pseudomonadati</taxon>
        <taxon>Pseudomonadota</taxon>
        <taxon>Gammaproteobacteria</taxon>
        <taxon>Alteromonadales</taxon>
        <taxon>Pseudoalteromonadaceae</taxon>
        <taxon>Pseudoalteromonas</taxon>
    </lineage>
</organism>
<reference evidence="2 3" key="1">
    <citation type="submission" date="2014-12" db="EMBL/GenBank/DDBJ databases">
        <title>Draft Genome Sequence of Pseudoalteromonas luteoviolacea HI1.</title>
        <authorList>
            <person name="Asahina A.Y."/>
            <person name="Hadfield M.G."/>
        </authorList>
    </citation>
    <scope>NUCLEOTIDE SEQUENCE [LARGE SCALE GENOMIC DNA]</scope>
    <source>
        <strain evidence="2 3">HI1</strain>
    </source>
</reference>
<dbReference type="EMBL" id="JWIC01000006">
    <property type="protein sequence ID" value="KID56631.1"/>
    <property type="molecule type" value="Genomic_DNA"/>
</dbReference>
<dbReference type="AlphaFoldDB" id="A0A0C1Q7G4"/>
<dbReference type="InterPro" id="IPR001279">
    <property type="entry name" value="Metallo-B-lactamas"/>
</dbReference>
<dbReference type="SUPFAM" id="SSF56281">
    <property type="entry name" value="Metallo-hydrolase/oxidoreductase"/>
    <property type="match status" value="1"/>
</dbReference>
<comment type="caution">
    <text evidence="2">The sequence shown here is derived from an EMBL/GenBank/DDBJ whole genome shotgun (WGS) entry which is preliminary data.</text>
</comment>
<dbReference type="SMART" id="SM00849">
    <property type="entry name" value="Lactamase_B"/>
    <property type="match status" value="1"/>
</dbReference>
<name>A0A0C1Q7G4_9GAMM</name>
<feature type="domain" description="Metallo-beta-lactamase" evidence="1">
    <location>
        <begin position="296"/>
        <end position="487"/>
    </location>
</feature>
<accession>A0A0C1Q7G4</accession>
<dbReference type="RefSeq" id="WP_039609698.1">
    <property type="nucleotide sequence ID" value="NZ_JWIC01000006.1"/>
</dbReference>
<protein>
    <recommendedName>
        <fullName evidence="1">Metallo-beta-lactamase domain-containing protein</fullName>
    </recommendedName>
</protein>
<gene>
    <name evidence="2" type="ORF">JF50_11930</name>
</gene>
<dbReference type="Gene3D" id="3.60.15.10">
    <property type="entry name" value="Ribonuclease Z/Hydroxyacylglutathione hydrolase-like"/>
    <property type="match status" value="1"/>
</dbReference>
<evidence type="ECO:0000259" key="1">
    <source>
        <dbReference type="SMART" id="SM00849"/>
    </source>
</evidence>
<sequence length="521" mass="59126">MCFYFLKKVLSIQAVKRCLISGIAVCQSHFVFADDVAFDVIKQAVAAYGVQALSSLKQLKVEEELYRYMQGQSGHAESGAHGFVMHKYQQQLDIDFALRAKAFKRSDQNVIGNYGYHSLVTVDRRFREGEGVSVDHCMQTYQHSERIDWDSVALNMEQAIDILTIKELSDNSKLVSSAGTVFLQGRAHSVLNWEKSKVTKTAYIDKASGLLSRLLTNNKGQIAHYDFLAHQQNAQGLKWASQTIVSHEQRVTRHITNRYLSLKTSEGALFQTPEYYQPRAQDRFLDFAEPSVNEIVRGVFLVGQGWGFTLFVDVGTSYISMGSWQMPDDTFTWKHRLAKLHQFTGNKKPVSQFIVTHHHDDHLMGVSEVIEHGAQIRLLAEHQQAVETSLGLPLAPEQFGLLSHGLKFANDQVQVFDVPSSHADHNVVVYLPEQEILFAEDMFGSSLKTGFHSPNSWPSRDVYYRAEVLNKHLKKARVSVQYYVSSHHGRVFSNAEFMRFLRLSCPDNDSLLARLYANESQ</sequence>
<dbReference type="InterPro" id="IPR036866">
    <property type="entry name" value="RibonucZ/Hydroxyglut_hydro"/>
</dbReference>